<dbReference type="Pfam" id="PF00578">
    <property type="entry name" value="AhpC-TSA"/>
    <property type="match status" value="1"/>
</dbReference>
<evidence type="ECO:0000313" key="3">
    <source>
        <dbReference type="Proteomes" id="UP000281028"/>
    </source>
</evidence>
<dbReference type="InterPro" id="IPR036249">
    <property type="entry name" value="Thioredoxin-like_sf"/>
</dbReference>
<dbReference type="GO" id="GO:0016491">
    <property type="term" value="F:oxidoreductase activity"/>
    <property type="evidence" value="ECO:0007669"/>
    <property type="project" value="InterPro"/>
</dbReference>
<gene>
    <name evidence="2" type="ORF">ECE50_019230</name>
</gene>
<evidence type="ECO:0000259" key="1">
    <source>
        <dbReference type="Pfam" id="PF00578"/>
    </source>
</evidence>
<dbReference type="EMBL" id="RIAR02000001">
    <property type="protein sequence ID" value="NSL88983.1"/>
    <property type="molecule type" value="Genomic_DNA"/>
</dbReference>
<name>A0A3S1B363_9BACT</name>
<dbReference type="Proteomes" id="UP000281028">
    <property type="component" value="Unassembled WGS sequence"/>
</dbReference>
<comment type="caution">
    <text evidence="2">The sequence shown here is derived from an EMBL/GenBank/DDBJ whole genome shotgun (WGS) entry which is preliminary data.</text>
</comment>
<sequence length="207" mass="23413">MSTLHRYADYLPQEIPESFPSPVRNRERIKPLATGDFFPDFFIEEDKVISSAQLLQHTKAATSLHLLTGQPLVIAFYSVNWNEYGDHLLAQLQEHHAAIEATGARLLVLSSEQRKHFTAFNKEQLPFDVAWDVQHRIARKAGIYKESDPIWGRVSGVNADVPVPAVFVVTPSLEITYSFTDTFMQRTFQADELLAALMEKKNLAISA</sequence>
<dbReference type="GO" id="GO:0016209">
    <property type="term" value="F:antioxidant activity"/>
    <property type="evidence" value="ECO:0007669"/>
    <property type="project" value="InterPro"/>
</dbReference>
<protein>
    <submittedName>
        <fullName evidence="2">Redoxin domain-containing protein</fullName>
    </submittedName>
</protein>
<organism evidence="2 3">
    <name type="scientific">Chitinophaga solisilvae</name>
    <dbReference type="NCBI Taxonomy" id="1233460"/>
    <lineage>
        <taxon>Bacteria</taxon>
        <taxon>Pseudomonadati</taxon>
        <taxon>Bacteroidota</taxon>
        <taxon>Chitinophagia</taxon>
        <taxon>Chitinophagales</taxon>
        <taxon>Chitinophagaceae</taxon>
        <taxon>Chitinophaga</taxon>
    </lineage>
</organism>
<dbReference type="AlphaFoldDB" id="A0A3S1B363"/>
<reference evidence="2" key="1">
    <citation type="submission" date="2020-05" db="EMBL/GenBank/DDBJ databases">
        <title>Chitinophaga laudate sp. nov., isolated from a tropical peat swamp.</title>
        <authorList>
            <person name="Goh C.B.S."/>
            <person name="Lee M.S."/>
            <person name="Parimannan S."/>
            <person name="Pasbakhsh P."/>
            <person name="Yule C.M."/>
            <person name="Rajandas H."/>
            <person name="Loke S."/>
            <person name="Croft L."/>
            <person name="Tan J.B.L."/>
        </authorList>
    </citation>
    <scope>NUCLEOTIDE SEQUENCE</scope>
    <source>
        <strain evidence="2">Mgbs1</strain>
    </source>
</reference>
<keyword evidence="3" id="KW-1185">Reference proteome</keyword>
<dbReference type="SUPFAM" id="SSF52833">
    <property type="entry name" value="Thioredoxin-like"/>
    <property type="match status" value="1"/>
</dbReference>
<feature type="domain" description="Alkyl hydroperoxide reductase subunit C/ Thiol specific antioxidant" evidence="1">
    <location>
        <begin position="56"/>
        <end position="177"/>
    </location>
</feature>
<dbReference type="OrthoDB" id="645652at2"/>
<dbReference type="Gene3D" id="3.40.30.10">
    <property type="entry name" value="Glutaredoxin"/>
    <property type="match status" value="1"/>
</dbReference>
<evidence type="ECO:0000313" key="2">
    <source>
        <dbReference type="EMBL" id="NSL88983.1"/>
    </source>
</evidence>
<accession>A0A3S1B363</accession>
<dbReference type="InterPro" id="IPR000866">
    <property type="entry name" value="AhpC/TSA"/>
</dbReference>
<proteinExistence type="predicted"/>